<reference evidence="2 3" key="1">
    <citation type="submission" date="2019-01" db="EMBL/GenBank/DDBJ databases">
        <title>Egibacter rhizosphaerae EGI 80759T.</title>
        <authorList>
            <person name="Chen D.-D."/>
            <person name="Tian Y."/>
            <person name="Jiao J.-Y."/>
            <person name="Zhang X.-T."/>
            <person name="Zhang Y.-G."/>
            <person name="Zhang Y."/>
            <person name="Xiao M."/>
            <person name="Shu W.-S."/>
            <person name="Li W.-J."/>
        </authorList>
    </citation>
    <scope>NUCLEOTIDE SEQUENCE [LARGE SCALE GENOMIC DNA]</scope>
    <source>
        <strain evidence="2 3">EGI 80759</strain>
    </source>
</reference>
<dbReference type="AlphaFoldDB" id="A0A411YI08"/>
<dbReference type="Proteomes" id="UP000291469">
    <property type="component" value="Chromosome"/>
</dbReference>
<dbReference type="EMBL" id="CP036402">
    <property type="protein sequence ID" value="QBI20751.1"/>
    <property type="molecule type" value="Genomic_DNA"/>
</dbReference>
<name>A0A411YI08_9ACTN</name>
<evidence type="ECO:0000259" key="1">
    <source>
        <dbReference type="Pfam" id="PF08808"/>
    </source>
</evidence>
<dbReference type="OrthoDB" id="648213at2"/>
<evidence type="ECO:0000313" key="3">
    <source>
        <dbReference type="Proteomes" id="UP000291469"/>
    </source>
</evidence>
<gene>
    <name evidence="2" type="ORF">ER308_15060</name>
</gene>
<evidence type="ECO:0000313" key="2">
    <source>
        <dbReference type="EMBL" id="QBI20751.1"/>
    </source>
</evidence>
<organism evidence="2 3">
    <name type="scientific">Egibacter rhizosphaerae</name>
    <dbReference type="NCBI Taxonomy" id="1670831"/>
    <lineage>
        <taxon>Bacteria</taxon>
        <taxon>Bacillati</taxon>
        <taxon>Actinomycetota</taxon>
        <taxon>Nitriliruptoria</taxon>
        <taxon>Egibacterales</taxon>
        <taxon>Egibacteraceae</taxon>
        <taxon>Egibacter</taxon>
    </lineage>
</organism>
<protein>
    <submittedName>
        <fullName evidence="2">RES domain-containing protein</fullName>
    </submittedName>
</protein>
<dbReference type="InterPro" id="IPR014914">
    <property type="entry name" value="RES_dom"/>
</dbReference>
<dbReference type="Pfam" id="PF08808">
    <property type="entry name" value="RES"/>
    <property type="match status" value="1"/>
</dbReference>
<accession>A0A411YI08</accession>
<sequence length="180" mass="19270">MAIVRSVSWPPGSRWLRLADPSWDDPLDATFAARFGGRWTPVGGEPTLYLCADAPTAWRIVTARLASSPVNVEDVRDEAGPDLVDVELAPPVTAIDAASNEGLVAAGLPTSYPLDGVDGDVVGHTDCRPVGAAAAADEFDGVYARSAATRDGRGRELAWFPKRRAARLRARSPFTVWSRQ</sequence>
<feature type="domain" description="RES" evidence="1">
    <location>
        <begin position="16"/>
        <end position="167"/>
    </location>
</feature>
<dbReference type="KEGG" id="erz:ER308_15060"/>
<proteinExistence type="predicted"/>
<keyword evidence="3" id="KW-1185">Reference proteome</keyword>